<reference evidence="3 4" key="1">
    <citation type="submission" date="2021-02" db="EMBL/GenBank/DDBJ databases">
        <title>De Novo genome assembly of isolated myxobacteria.</title>
        <authorList>
            <person name="Stevens D.C."/>
        </authorList>
    </citation>
    <scope>NUCLEOTIDE SEQUENCE [LARGE SCALE GENOMIC DNA]</scope>
    <source>
        <strain evidence="4">SCPEA02</strain>
    </source>
</reference>
<accession>A0ABX7P8I7</accession>
<proteinExistence type="predicted"/>
<evidence type="ECO:0000256" key="2">
    <source>
        <dbReference type="SAM" id="SignalP"/>
    </source>
</evidence>
<evidence type="ECO:0000256" key="1">
    <source>
        <dbReference type="SAM" id="MobiDB-lite"/>
    </source>
</evidence>
<keyword evidence="4" id="KW-1185">Reference proteome</keyword>
<feature type="region of interest" description="Disordered" evidence="1">
    <location>
        <begin position="128"/>
        <end position="147"/>
    </location>
</feature>
<organism evidence="3 4">
    <name type="scientific">Pyxidicoccus parkwayensis</name>
    <dbReference type="NCBI Taxonomy" id="2813578"/>
    <lineage>
        <taxon>Bacteria</taxon>
        <taxon>Pseudomonadati</taxon>
        <taxon>Myxococcota</taxon>
        <taxon>Myxococcia</taxon>
        <taxon>Myxococcales</taxon>
        <taxon>Cystobacterineae</taxon>
        <taxon>Myxococcaceae</taxon>
        <taxon>Pyxidicoccus</taxon>
    </lineage>
</organism>
<evidence type="ECO:0000313" key="3">
    <source>
        <dbReference type="EMBL" id="QSQ26730.1"/>
    </source>
</evidence>
<name>A0ABX7P8I7_9BACT</name>
<evidence type="ECO:0008006" key="5">
    <source>
        <dbReference type="Google" id="ProtNLM"/>
    </source>
</evidence>
<feature type="signal peptide" evidence="2">
    <location>
        <begin position="1"/>
        <end position="22"/>
    </location>
</feature>
<evidence type="ECO:0000313" key="4">
    <source>
        <dbReference type="Proteomes" id="UP000662747"/>
    </source>
</evidence>
<dbReference type="Proteomes" id="UP000662747">
    <property type="component" value="Chromosome"/>
</dbReference>
<protein>
    <recommendedName>
        <fullName evidence="5">Lipoprotein</fullName>
    </recommendedName>
</protein>
<dbReference type="PROSITE" id="PS51257">
    <property type="entry name" value="PROKAR_LIPOPROTEIN"/>
    <property type="match status" value="1"/>
</dbReference>
<feature type="chain" id="PRO_5047231296" description="Lipoprotein" evidence="2">
    <location>
        <begin position="23"/>
        <end position="270"/>
    </location>
</feature>
<dbReference type="RefSeq" id="WP_206728273.1">
    <property type="nucleotide sequence ID" value="NZ_CP071090.1"/>
</dbReference>
<gene>
    <name evidence="3" type="ORF">JY651_18155</name>
</gene>
<sequence>MHLLPRTSVTASLCLAALFVLGCGNPLEDALKGVWRGVDGLTIEFDGDTAVVTDFGNSPLGTNRSVFDTGDAFIQDIECDDTECLGQIVNPEIVNGILASYTRTVVSIETEGTLITLHSQALPGSVAQFTRSSGGDEDEDAGGSTLQQSASCPQWWAAVKAGGPWTVTEVSDNGTTGAPSQKVTLTFSGTDHYTLTNSVAVGEAPANGGTDTFGDIIFTENFSGYCRFAFWSQGQHQVRVWFMRSLSSKRLEVKLSTQAGETPRWVLQGS</sequence>
<keyword evidence="2" id="KW-0732">Signal</keyword>
<dbReference type="EMBL" id="CP071090">
    <property type="protein sequence ID" value="QSQ26730.1"/>
    <property type="molecule type" value="Genomic_DNA"/>
</dbReference>